<organism evidence="3 4">
    <name type="scientific">Setaria digitata</name>
    <dbReference type="NCBI Taxonomy" id="48799"/>
    <lineage>
        <taxon>Eukaryota</taxon>
        <taxon>Metazoa</taxon>
        <taxon>Ecdysozoa</taxon>
        <taxon>Nematoda</taxon>
        <taxon>Chromadorea</taxon>
        <taxon>Rhabditida</taxon>
        <taxon>Spirurina</taxon>
        <taxon>Spiruromorpha</taxon>
        <taxon>Filarioidea</taxon>
        <taxon>Setariidae</taxon>
        <taxon>Setaria</taxon>
    </lineage>
</organism>
<name>A0A915PYX8_9BILA</name>
<keyword evidence="2" id="KW-0472">Membrane</keyword>
<accession>A0A915PYX8</accession>
<dbReference type="WBParaSite" id="sdigi.contig611.g9213.t1">
    <property type="protein sequence ID" value="sdigi.contig611.g9213.t1"/>
    <property type="gene ID" value="sdigi.contig611.g9213"/>
</dbReference>
<reference evidence="4" key="1">
    <citation type="submission" date="2022-11" db="UniProtKB">
        <authorList>
            <consortium name="WormBaseParasite"/>
        </authorList>
    </citation>
    <scope>IDENTIFICATION</scope>
</reference>
<dbReference type="Proteomes" id="UP000887581">
    <property type="component" value="Unplaced"/>
</dbReference>
<evidence type="ECO:0000313" key="4">
    <source>
        <dbReference type="WBParaSite" id="sdigi.contig611.g9213.t1"/>
    </source>
</evidence>
<feature type="compositionally biased region" description="Basic and acidic residues" evidence="1">
    <location>
        <begin position="358"/>
        <end position="377"/>
    </location>
</feature>
<feature type="region of interest" description="Disordered" evidence="1">
    <location>
        <begin position="204"/>
        <end position="300"/>
    </location>
</feature>
<keyword evidence="2" id="KW-0812">Transmembrane</keyword>
<protein>
    <submittedName>
        <fullName evidence="4">Uncharacterized protein</fullName>
    </submittedName>
</protein>
<feature type="compositionally biased region" description="Polar residues" evidence="1">
    <location>
        <begin position="273"/>
        <end position="292"/>
    </location>
</feature>
<dbReference type="AlphaFoldDB" id="A0A915PYX8"/>
<feature type="compositionally biased region" description="Polar residues" evidence="1">
    <location>
        <begin position="378"/>
        <end position="387"/>
    </location>
</feature>
<evidence type="ECO:0000313" key="3">
    <source>
        <dbReference type="Proteomes" id="UP000887581"/>
    </source>
</evidence>
<feature type="region of interest" description="Disordered" evidence="1">
    <location>
        <begin position="317"/>
        <end position="389"/>
    </location>
</feature>
<evidence type="ECO:0000256" key="1">
    <source>
        <dbReference type="SAM" id="MobiDB-lite"/>
    </source>
</evidence>
<sequence>MIPGAPEKEQTYEVERWRSSWDLTMSELDRFFEHVRRSNPRRFIDENIEFFDKDVPQYKSSYTQSIKKNISNERIIPIKFIGQESTSMKESTFTKDSILPEAPVIKRYVFDPVTMTHKEYLIKLDKDKSSLNDQYVNVQNFATDIGAVAIPKHKIHETLINDIPQENRTIMKRQTGDNGIAYMHMRSTPPPEYNIEMLRQTSHDGVQGKGKTAHHQHSKSAVQRQIARRTSSGSDYSKSCNLSSQQQRQSLKNEQIKQTEQVVKRLEDGILTPRNTLESGSSEKSNDQQQHGSYLITPEMKRSKSPILIRLLMSKKKRLSSESPDVDGQADNSFERPRSLGAGAEQSFQSPLRSYGRVIREDEVEEQPKDGTVHLSEESTAGTTLSHQKTRVVEQGGAGMKSGYGINECDQLIDINQLNLEEGLTPHPYKTEPCIAVTVVNRKKDYSAEGKKKLLKMLCFVCCPIFFIITTAVVLFIVFFVF</sequence>
<proteinExistence type="predicted"/>
<keyword evidence="3" id="KW-1185">Reference proteome</keyword>
<feature type="transmembrane region" description="Helical" evidence="2">
    <location>
        <begin position="457"/>
        <end position="481"/>
    </location>
</feature>
<evidence type="ECO:0000256" key="2">
    <source>
        <dbReference type="SAM" id="Phobius"/>
    </source>
</evidence>
<keyword evidence="2" id="KW-1133">Transmembrane helix</keyword>
<feature type="compositionally biased region" description="Polar residues" evidence="1">
    <location>
        <begin position="219"/>
        <end position="253"/>
    </location>
</feature>
<feature type="compositionally biased region" description="Basic and acidic residues" evidence="1">
    <location>
        <begin position="254"/>
        <end position="268"/>
    </location>
</feature>